<dbReference type="GO" id="GO:0009244">
    <property type="term" value="P:lipopolysaccharide core region biosynthetic process"/>
    <property type="evidence" value="ECO:0007669"/>
    <property type="project" value="TreeGrafter"/>
</dbReference>
<dbReference type="Proteomes" id="UP000244892">
    <property type="component" value="Chromosome"/>
</dbReference>
<keyword evidence="15" id="KW-1185">Reference proteome</keyword>
<comment type="pathway">
    <text evidence="2 13">Glycolipid biosynthesis; lipid IV(A) biosynthesis; lipid IV(A) from (3R)-3-hydroxytetradecanoyl-[acyl-carrier-protein] and UDP-N-acetyl-alpha-D-glucosamine: step 6/6.</text>
</comment>
<keyword evidence="10 13" id="KW-0067">ATP-binding</keyword>
<dbReference type="InterPro" id="IPR003758">
    <property type="entry name" value="LpxK"/>
</dbReference>
<dbReference type="EMBL" id="CP029210">
    <property type="protein sequence ID" value="AWI53538.1"/>
    <property type="molecule type" value="Genomic_DNA"/>
</dbReference>
<evidence type="ECO:0000256" key="9">
    <source>
        <dbReference type="ARBA" id="ARBA00022777"/>
    </source>
</evidence>
<evidence type="ECO:0000256" key="11">
    <source>
        <dbReference type="ARBA" id="ARBA00023098"/>
    </source>
</evidence>
<comment type="function">
    <text evidence="1 13">Transfers the gamma-phosphate of ATP to the 4'-position of a tetraacyldisaccharide 1-phosphate intermediate (termed DS-1-P) to form tetraacyldisaccharide 1,4'-bis-phosphate (lipid IVA).</text>
</comment>
<organism evidence="14 15">
    <name type="scientific">Aquabacterium olei</name>
    <dbReference type="NCBI Taxonomy" id="1296669"/>
    <lineage>
        <taxon>Bacteria</taxon>
        <taxon>Pseudomonadati</taxon>
        <taxon>Pseudomonadota</taxon>
        <taxon>Betaproteobacteria</taxon>
        <taxon>Burkholderiales</taxon>
        <taxon>Aquabacterium</taxon>
    </lineage>
</organism>
<evidence type="ECO:0000256" key="8">
    <source>
        <dbReference type="ARBA" id="ARBA00022741"/>
    </source>
</evidence>
<dbReference type="KEGG" id="aon:DEH84_08910"/>
<dbReference type="Pfam" id="PF02606">
    <property type="entry name" value="LpxK"/>
    <property type="match status" value="1"/>
</dbReference>
<dbReference type="GO" id="GO:0005524">
    <property type="term" value="F:ATP binding"/>
    <property type="evidence" value="ECO:0007669"/>
    <property type="project" value="UniProtKB-UniRule"/>
</dbReference>
<comment type="similarity">
    <text evidence="13">Belongs to the LpxK family.</text>
</comment>
<evidence type="ECO:0000256" key="10">
    <source>
        <dbReference type="ARBA" id="ARBA00022840"/>
    </source>
</evidence>
<dbReference type="EC" id="2.7.1.130" evidence="3 13"/>
<evidence type="ECO:0000256" key="12">
    <source>
        <dbReference type="ARBA" id="ARBA00029757"/>
    </source>
</evidence>
<dbReference type="GO" id="GO:0009245">
    <property type="term" value="P:lipid A biosynthetic process"/>
    <property type="evidence" value="ECO:0007669"/>
    <property type="project" value="UniProtKB-UniRule"/>
</dbReference>
<dbReference type="RefSeq" id="WP_109036538.1">
    <property type="nucleotide sequence ID" value="NZ_CP029210.1"/>
</dbReference>
<evidence type="ECO:0000256" key="1">
    <source>
        <dbReference type="ARBA" id="ARBA00002274"/>
    </source>
</evidence>
<dbReference type="NCBIfam" id="TIGR00682">
    <property type="entry name" value="lpxK"/>
    <property type="match status" value="1"/>
</dbReference>
<dbReference type="GO" id="GO:0009029">
    <property type="term" value="F:lipid-A 4'-kinase activity"/>
    <property type="evidence" value="ECO:0007669"/>
    <property type="project" value="UniProtKB-UniRule"/>
</dbReference>
<reference evidence="14 15" key="1">
    <citation type="submission" date="2018-05" db="EMBL/GenBank/DDBJ databases">
        <title>complete genome sequence of Aquabacterium olei NBRC 110486.</title>
        <authorList>
            <person name="Tang B."/>
            <person name="Chang J."/>
            <person name="Zhang L."/>
            <person name="Yang H."/>
        </authorList>
    </citation>
    <scope>NUCLEOTIDE SEQUENCE [LARGE SCALE GENOMIC DNA]</scope>
    <source>
        <strain evidence="14 15">NBRC 110486</strain>
    </source>
</reference>
<evidence type="ECO:0000256" key="2">
    <source>
        <dbReference type="ARBA" id="ARBA00004870"/>
    </source>
</evidence>
<dbReference type="AlphaFoldDB" id="A0A2U8FRV6"/>
<accession>A0A2U8FRV6</accession>
<evidence type="ECO:0000256" key="4">
    <source>
        <dbReference type="ARBA" id="ARBA00016436"/>
    </source>
</evidence>
<name>A0A2U8FRV6_9BURK</name>
<evidence type="ECO:0000256" key="13">
    <source>
        <dbReference type="HAMAP-Rule" id="MF_00409"/>
    </source>
</evidence>
<dbReference type="OrthoDB" id="9766423at2"/>
<keyword evidence="6 13" id="KW-0441">Lipid A biosynthesis</keyword>
<keyword evidence="9 13" id="KW-0418">Kinase</keyword>
<keyword evidence="8 13" id="KW-0547">Nucleotide-binding</keyword>
<evidence type="ECO:0000256" key="3">
    <source>
        <dbReference type="ARBA" id="ARBA00012071"/>
    </source>
</evidence>
<evidence type="ECO:0000256" key="7">
    <source>
        <dbReference type="ARBA" id="ARBA00022679"/>
    </source>
</evidence>
<evidence type="ECO:0000313" key="15">
    <source>
        <dbReference type="Proteomes" id="UP000244892"/>
    </source>
</evidence>
<feature type="binding site" evidence="13">
    <location>
        <begin position="59"/>
        <end position="66"/>
    </location>
    <ligand>
        <name>ATP</name>
        <dbReference type="ChEBI" id="CHEBI:30616"/>
    </ligand>
</feature>
<evidence type="ECO:0000256" key="6">
    <source>
        <dbReference type="ARBA" id="ARBA00022556"/>
    </source>
</evidence>
<dbReference type="UniPathway" id="UPA00359">
    <property type="reaction ID" value="UER00482"/>
</dbReference>
<evidence type="ECO:0000256" key="5">
    <source>
        <dbReference type="ARBA" id="ARBA00022516"/>
    </source>
</evidence>
<dbReference type="HAMAP" id="MF_00409">
    <property type="entry name" value="LpxK"/>
    <property type="match status" value="1"/>
</dbReference>
<dbReference type="InterPro" id="IPR027417">
    <property type="entry name" value="P-loop_NTPase"/>
</dbReference>
<evidence type="ECO:0000313" key="14">
    <source>
        <dbReference type="EMBL" id="AWI53538.1"/>
    </source>
</evidence>
<dbReference type="GO" id="GO:0005886">
    <property type="term" value="C:plasma membrane"/>
    <property type="evidence" value="ECO:0007669"/>
    <property type="project" value="TreeGrafter"/>
</dbReference>
<keyword evidence="5 13" id="KW-0444">Lipid biosynthesis</keyword>
<sequence length="354" mass="38231">MSADFFHRTWARRGLAARLLWPVSALLLGLVIARRLAYRCGWMHARRLPVPVLVIGNRIVGGAGKTPTTIALLHHLQRAGWHPGVLTRGYKAAQTPGGLVCLDAATAPTLDASLTGDEPLLIWRRTSVPLMIGPNRAAAGEALLKAHPEIDILVCDDGLQHLKLHRDIEVVVFDERGAGNGWLMPAGPLREPWHVEPASALVAPPVVLYNAARASTPLPGYLARRTLCAPLALAHWWAGVDGERLPPSQCGPVAALAGIAQPDRFFDALRALGFAVTPIPLPDHASFGTLPWPASTPHLIVTEKDAVKLDPARVARERPHTQVWVAGLDFEPEPGFWQALDAALARLPATLHPH</sequence>
<keyword evidence="7 13" id="KW-0808">Transferase</keyword>
<dbReference type="PANTHER" id="PTHR42724">
    <property type="entry name" value="TETRAACYLDISACCHARIDE 4'-KINASE"/>
    <property type="match status" value="1"/>
</dbReference>
<keyword evidence="11 13" id="KW-0443">Lipid metabolism</keyword>
<comment type="catalytic activity">
    <reaction evidence="13">
        <text>a lipid A disaccharide + ATP = a lipid IVA + ADP + H(+)</text>
        <dbReference type="Rhea" id="RHEA:67840"/>
        <dbReference type="ChEBI" id="CHEBI:15378"/>
        <dbReference type="ChEBI" id="CHEBI:30616"/>
        <dbReference type="ChEBI" id="CHEBI:176343"/>
        <dbReference type="ChEBI" id="CHEBI:176425"/>
        <dbReference type="ChEBI" id="CHEBI:456216"/>
        <dbReference type="EC" id="2.7.1.130"/>
    </reaction>
</comment>
<dbReference type="PANTHER" id="PTHR42724:SF1">
    <property type="entry name" value="TETRAACYLDISACCHARIDE 4'-KINASE, MITOCHONDRIAL-RELATED"/>
    <property type="match status" value="1"/>
</dbReference>
<proteinExistence type="inferred from homology"/>
<dbReference type="SUPFAM" id="SSF52540">
    <property type="entry name" value="P-loop containing nucleoside triphosphate hydrolases"/>
    <property type="match status" value="1"/>
</dbReference>
<dbReference type="CDD" id="cd01983">
    <property type="entry name" value="SIMIBI"/>
    <property type="match status" value="1"/>
</dbReference>
<protein>
    <recommendedName>
        <fullName evidence="4 13">Tetraacyldisaccharide 4'-kinase</fullName>
        <ecNumber evidence="3 13">2.7.1.130</ecNumber>
    </recommendedName>
    <alternativeName>
        <fullName evidence="12 13">Lipid A 4'-kinase</fullName>
    </alternativeName>
</protein>
<gene>
    <name evidence="13" type="primary">lpxK</name>
    <name evidence="14" type="ORF">DEH84_08910</name>
</gene>